<feature type="region of interest" description="Disordered" evidence="1">
    <location>
        <begin position="118"/>
        <end position="143"/>
    </location>
</feature>
<dbReference type="EMBL" id="UFQT01001202">
    <property type="protein sequence ID" value="SSX29485.1"/>
    <property type="molecule type" value="Genomic_DNA"/>
</dbReference>
<evidence type="ECO:0000313" key="2">
    <source>
        <dbReference type="EMBL" id="SSX29485.1"/>
    </source>
</evidence>
<feature type="region of interest" description="Disordered" evidence="1">
    <location>
        <begin position="67"/>
        <end position="90"/>
    </location>
</feature>
<reference evidence="2" key="1">
    <citation type="submission" date="2018-07" db="EMBL/GenBank/DDBJ databases">
        <authorList>
            <person name="Quirk P.G."/>
            <person name="Krulwich T.A."/>
        </authorList>
    </citation>
    <scope>NUCLEOTIDE SEQUENCE</scope>
</reference>
<proteinExistence type="predicted"/>
<dbReference type="VEuPathDB" id="VectorBase:CSON001394"/>
<gene>
    <name evidence="2" type="primary">CSON001394</name>
</gene>
<accession>A0A336MH88</accession>
<name>A0A336MH88_CULSO</name>
<evidence type="ECO:0000256" key="1">
    <source>
        <dbReference type="SAM" id="MobiDB-lite"/>
    </source>
</evidence>
<protein>
    <submittedName>
        <fullName evidence="2">CSON001394 protein</fullName>
    </submittedName>
</protein>
<organism evidence="2">
    <name type="scientific">Culicoides sonorensis</name>
    <name type="common">Biting midge</name>
    <dbReference type="NCBI Taxonomy" id="179676"/>
    <lineage>
        <taxon>Eukaryota</taxon>
        <taxon>Metazoa</taxon>
        <taxon>Ecdysozoa</taxon>
        <taxon>Arthropoda</taxon>
        <taxon>Hexapoda</taxon>
        <taxon>Insecta</taxon>
        <taxon>Pterygota</taxon>
        <taxon>Neoptera</taxon>
        <taxon>Endopterygota</taxon>
        <taxon>Diptera</taxon>
        <taxon>Nematocera</taxon>
        <taxon>Chironomoidea</taxon>
        <taxon>Ceratopogonidae</taxon>
        <taxon>Ceratopogoninae</taxon>
        <taxon>Culicoides</taxon>
        <taxon>Monoculicoides</taxon>
    </lineage>
</organism>
<dbReference type="AlphaFoldDB" id="A0A336MH88"/>
<sequence>MSVPFLLTEIALELLGNKFYNINGEQCPNLKDLFNPSNSVIPSTFQINESNFISQLGLDEINLFGVNNKKQKPNNKNNSGDDDDSDVHQTNNNKHCIEYLDNQLMKIINSDQKEQKLKKETSKIKVDKGSSETESKRLKLTSDHRNSFESTSIRDSIDKERVKILLASENEKQMLFTSSTSAIEKTQFNHVEKMRLLCEANDIIKSIKLVLDSIETDPATKKSKIDSILKLREQIFE</sequence>